<dbReference type="PANTHER" id="PTHR42648:SF21">
    <property type="entry name" value="CYSTEINE-RICH RLK (RECEPTOR-LIKE PROTEIN KINASE) 8"/>
    <property type="match status" value="1"/>
</dbReference>
<evidence type="ECO:0000313" key="3">
    <source>
        <dbReference type="Proteomes" id="UP001151760"/>
    </source>
</evidence>
<keyword evidence="3" id="KW-1185">Reference proteome</keyword>
<reference evidence="2" key="1">
    <citation type="journal article" date="2022" name="Int. J. Mol. Sci.">
        <title>Draft Genome of Tanacetum Coccineum: Genomic Comparison of Closely Related Tanacetum-Family Plants.</title>
        <authorList>
            <person name="Yamashiro T."/>
            <person name="Shiraishi A."/>
            <person name="Nakayama K."/>
            <person name="Satake H."/>
        </authorList>
    </citation>
    <scope>NUCLEOTIDE SEQUENCE</scope>
</reference>
<dbReference type="InterPro" id="IPR039537">
    <property type="entry name" value="Retrotran_Ty1/copia-like"/>
</dbReference>
<organism evidence="2 3">
    <name type="scientific">Tanacetum coccineum</name>
    <dbReference type="NCBI Taxonomy" id="301880"/>
    <lineage>
        <taxon>Eukaryota</taxon>
        <taxon>Viridiplantae</taxon>
        <taxon>Streptophyta</taxon>
        <taxon>Embryophyta</taxon>
        <taxon>Tracheophyta</taxon>
        <taxon>Spermatophyta</taxon>
        <taxon>Magnoliopsida</taxon>
        <taxon>eudicotyledons</taxon>
        <taxon>Gunneridae</taxon>
        <taxon>Pentapetalae</taxon>
        <taxon>asterids</taxon>
        <taxon>campanulids</taxon>
        <taxon>Asterales</taxon>
        <taxon>Asteraceae</taxon>
        <taxon>Asteroideae</taxon>
        <taxon>Anthemideae</taxon>
        <taxon>Anthemidinae</taxon>
        <taxon>Tanacetum</taxon>
    </lineage>
</organism>
<sequence>MYRLNTSTKARTPQLPKTFKNSIPRVSTSTGVIHNTSVSKSQLRSTQMKDKVVQNNSQVMIKKKKVEAHHRISSISNKTKSVTACDDSLNVKTLNAKVGCVTCDKCVFNSNHDACVSKYINDVNARTKKPNVVPINCTNHPIHRRMWMQKAHDGKPQVVKENHLQDKTTPSSKGRLHLLHMDLCGPMRVESINGKKYIQVIVDDYSRYTWTHLLRSSNETPKVQIDFLKMIQRSLQAPVINVQTDKVRDGENLDKMKEKGDSCIFVEYATQSKGYRVYNKMTRIIVDSIHINFDELKEVMTSDDNTSGLVP</sequence>
<gene>
    <name evidence="2" type="ORF">Tco_0952097</name>
</gene>
<dbReference type="SUPFAM" id="SSF53098">
    <property type="entry name" value="Ribonuclease H-like"/>
    <property type="match status" value="1"/>
</dbReference>
<evidence type="ECO:0000259" key="1">
    <source>
        <dbReference type="Pfam" id="PF25597"/>
    </source>
</evidence>
<dbReference type="InterPro" id="IPR057670">
    <property type="entry name" value="SH3_retrovirus"/>
</dbReference>
<dbReference type="Pfam" id="PF25597">
    <property type="entry name" value="SH3_retrovirus"/>
    <property type="match status" value="1"/>
</dbReference>
<feature type="domain" description="Retroviral polymerase SH3-like" evidence="1">
    <location>
        <begin position="251"/>
        <end position="301"/>
    </location>
</feature>
<comment type="caution">
    <text evidence="2">The sequence shown here is derived from an EMBL/GenBank/DDBJ whole genome shotgun (WGS) entry which is preliminary data.</text>
</comment>
<reference evidence="2" key="2">
    <citation type="submission" date="2022-01" db="EMBL/GenBank/DDBJ databases">
        <authorList>
            <person name="Yamashiro T."/>
            <person name="Shiraishi A."/>
            <person name="Satake H."/>
            <person name="Nakayama K."/>
        </authorList>
    </citation>
    <scope>NUCLEOTIDE SEQUENCE</scope>
</reference>
<evidence type="ECO:0000313" key="2">
    <source>
        <dbReference type="EMBL" id="GJT43382.1"/>
    </source>
</evidence>
<dbReference type="EMBL" id="BQNB010015724">
    <property type="protein sequence ID" value="GJT43382.1"/>
    <property type="molecule type" value="Genomic_DNA"/>
</dbReference>
<dbReference type="PANTHER" id="PTHR42648">
    <property type="entry name" value="TRANSPOSASE, PUTATIVE-RELATED"/>
    <property type="match status" value="1"/>
</dbReference>
<dbReference type="InterPro" id="IPR012337">
    <property type="entry name" value="RNaseH-like_sf"/>
</dbReference>
<dbReference type="InterPro" id="IPR036397">
    <property type="entry name" value="RNaseH_sf"/>
</dbReference>
<dbReference type="Gene3D" id="3.30.420.10">
    <property type="entry name" value="Ribonuclease H-like superfamily/Ribonuclease H"/>
    <property type="match status" value="1"/>
</dbReference>
<accession>A0ABQ5DYE2</accession>
<proteinExistence type="predicted"/>
<protein>
    <submittedName>
        <fullName evidence="2">Retrovirus-related pol polyprotein from transposon TNT 1-94</fullName>
    </submittedName>
</protein>
<name>A0ABQ5DYE2_9ASTR</name>
<dbReference type="Proteomes" id="UP001151760">
    <property type="component" value="Unassembled WGS sequence"/>
</dbReference>